<keyword evidence="3" id="KW-1185">Reference proteome</keyword>
<keyword evidence="1" id="KW-1133">Transmembrane helix</keyword>
<feature type="transmembrane region" description="Helical" evidence="1">
    <location>
        <begin position="237"/>
        <end position="261"/>
    </location>
</feature>
<organism evidence="2 3">
    <name type="scientific">Burkholderia singularis</name>
    <dbReference type="NCBI Taxonomy" id="1503053"/>
    <lineage>
        <taxon>Bacteria</taxon>
        <taxon>Pseudomonadati</taxon>
        <taxon>Pseudomonadota</taxon>
        <taxon>Betaproteobacteria</taxon>
        <taxon>Burkholderiales</taxon>
        <taxon>Burkholderiaceae</taxon>
        <taxon>Burkholderia</taxon>
        <taxon>pseudomallei group</taxon>
    </lineage>
</organism>
<feature type="transmembrane region" description="Helical" evidence="1">
    <location>
        <begin position="20"/>
        <end position="39"/>
    </location>
</feature>
<evidence type="ECO:0000313" key="3">
    <source>
        <dbReference type="Proteomes" id="UP000062788"/>
    </source>
</evidence>
<feature type="transmembrane region" description="Helical" evidence="1">
    <location>
        <begin position="80"/>
        <end position="100"/>
    </location>
</feature>
<name>A0A103DZG3_9BURK</name>
<comment type="caution">
    <text evidence="2">The sequence shown here is derived from an EMBL/GenBank/DDBJ whole genome shotgun (WGS) entry which is preliminary data.</text>
</comment>
<gene>
    <name evidence="2" type="ORF">WS67_18235</name>
</gene>
<dbReference type="RefSeq" id="WP_059518982.1">
    <property type="nucleotide sequence ID" value="NZ_LOWA01000040.1"/>
</dbReference>
<dbReference type="AlphaFoldDB" id="A0A103DZG3"/>
<dbReference type="Pfam" id="PF11299">
    <property type="entry name" value="DUF3100"/>
    <property type="match status" value="1"/>
</dbReference>
<reference evidence="2 3" key="1">
    <citation type="submission" date="2015-11" db="EMBL/GenBank/DDBJ databases">
        <title>Expanding the genomic diversity of Burkholderia species for the development of highly accurate diagnostics.</title>
        <authorList>
            <person name="Sahl J."/>
            <person name="Keim P."/>
            <person name="Wagner D."/>
        </authorList>
    </citation>
    <scope>NUCLEOTIDE SEQUENCE [LARGE SCALE GENOMIC DNA]</scope>
    <source>
        <strain evidence="2 3">TSV85</strain>
    </source>
</reference>
<keyword evidence="1" id="KW-0812">Transmembrane</keyword>
<feature type="transmembrane region" description="Helical" evidence="1">
    <location>
        <begin position="120"/>
        <end position="139"/>
    </location>
</feature>
<evidence type="ECO:0000313" key="2">
    <source>
        <dbReference type="EMBL" id="KVE25550.1"/>
    </source>
</evidence>
<dbReference type="EMBL" id="LOWA01000040">
    <property type="protein sequence ID" value="KVE25550.1"/>
    <property type="molecule type" value="Genomic_DNA"/>
</dbReference>
<feature type="transmembrane region" description="Helical" evidence="1">
    <location>
        <begin position="363"/>
        <end position="385"/>
    </location>
</feature>
<accession>A0A103DZG3</accession>
<keyword evidence="1" id="KW-0472">Membrane</keyword>
<dbReference type="OrthoDB" id="5451070at2"/>
<feature type="transmembrane region" description="Helical" evidence="1">
    <location>
        <begin position="423"/>
        <end position="445"/>
    </location>
</feature>
<dbReference type="Proteomes" id="UP000062788">
    <property type="component" value="Unassembled WGS sequence"/>
</dbReference>
<evidence type="ECO:0000256" key="1">
    <source>
        <dbReference type="SAM" id="Phobius"/>
    </source>
</evidence>
<feature type="transmembrane region" description="Helical" evidence="1">
    <location>
        <begin position="397"/>
        <end position="416"/>
    </location>
</feature>
<dbReference type="InterPro" id="IPR021450">
    <property type="entry name" value="DUF3100"/>
</dbReference>
<feature type="transmembrane region" description="Helical" evidence="1">
    <location>
        <begin position="45"/>
        <end position="64"/>
    </location>
</feature>
<feature type="transmembrane region" description="Helical" evidence="1">
    <location>
        <begin position="174"/>
        <end position="198"/>
    </location>
</feature>
<proteinExistence type="predicted"/>
<protein>
    <submittedName>
        <fullName evidence="2">Branched-chain amino acid ABC transporter permease</fullName>
    </submittedName>
</protein>
<sequence length="447" mass="46761">MGTVFDTREQGVAGQLAIKMFAYAAVIVVLAEVIGPFAFKIGPGRVVLLPMIWALLMGAAIGLLSQRKKRRLSLDVPTQFYAAAVLQPALLLFVAKLGLMIGSALPKLASAGWALVFQEFGHFVGTIVLGLPLALVLGIKREAIGATFSIGREPSLAIIGEKYGMNSAEGRGVLAEYLTGTVFGAVFIAVFAGFIASLNIFDPVALAMGSGVGSGSMMAAASGAIAAQQSPEIAKSVLTFAAASNLITTTVGTYFTLFISLPMAVWGYRVFEPAIGRTTRASSTLDTTAATRPKLGDVETEAPALSYGGKILAWSVTAGFALVCDWIAHGTAPSEGLPGMALMVATVIAGDVLCTATRRKLPAVCWVSFIAMFVTSPWCPFGTYFSELSAKNDFMGVVTPMLAFAGLSIAKDVPAFRRLGWRIVLVSLVANAGTFLGATLVAQIFHV</sequence>